<dbReference type="InterPro" id="IPR006311">
    <property type="entry name" value="TAT_signal"/>
</dbReference>
<evidence type="ECO:0008006" key="4">
    <source>
        <dbReference type="Google" id="ProtNLM"/>
    </source>
</evidence>
<evidence type="ECO:0000313" key="3">
    <source>
        <dbReference type="Proteomes" id="UP000254958"/>
    </source>
</evidence>
<dbReference type="PROSITE" id="PS51318">
    <property type="entry name" value="TAT"/>
    <property type="match status" value="1"/>
</dbReference>
<accession>A0A370G212</accession>
<reference evidence="2 3" key="1">
    <citation type="submission" date="2018-07" db="EMBL/GenBank/DDBJ databases">
        <title>Genomic Encyclopedia of Type Strains, Phase IV (KMG-IV): sequencing the most valuable type-strain genomes for metagenomic binning, comparative biology and taxonomic classification.</title>
        <authorList>
            <person name="Goeker M."/>
        </authorList>
    </citation>
    <scope>NUCLEOTIDE SEQUENCE [LARGE SCALE GENOMIC DNA]</scope>
    <source>
        <strain evidence="2 3">DSM 5603</strain>
    </source>
</reference>
<dbReference type="SUPFAM" id="SSF63829">
    <property type="entry name" value="Calcium-dependent phosphotriesterase"/>
    <property type="match status" value="1"/>
</dbReference>
<evidence type="ECO:0000256" key="1">
    <source>
        <dbReference type="SAM" id="SignalP"/>
    </source>
</evidence>
<name>A0A370G212_GLULI</name>
<comment type="caution">
    <text evidence="2">The sequence shown here is derived from an EMBL/GenBank/DDBJ whole genome shotgun (WGS) entry which is preliminary data.</text>
</comment>
<protein>
    <recommendedName>
        <fullName evidence="4">Major royal jelly protein</fullName>
    </recommendedName>
</protein>
<keyword evidence="1" id="KW-0732">Signal</keyword>
<dbReference type="EMBL" id="QQAW01000013">
    <property type="protein sequence ID" value="RDI36093.1"/>
    <property type="molecule type" value="Genomic_DNA"/>
</dbReference>
<dbReference type="Gene3D" id="2.120.10.30">
    <property type="entry name" value="TolB, C-terminal domain"/>
    <property type="match status" value="1"/>
</dbReference>
<keyword evidence="3" id="KW-1185">Reference proteome</keyword>
<sequence>MKPEIEGLTRRTLLAAAATIPLSRQAVAATAAAPVLSVAAIAPFLCSGVAVTPDETIFLGMPRFPGNEATFSVGRVAPDGTVHPFPGGSWNDWKPGQDGSAAFVMVNAIHLFADGTLWAVDQGAPPGQSPEPGAQKLVQLDTTSGAVLRVLRFPEDIMPPGAQFNDLRIHGDLLFATDSGLGGIVIHNLKTGRTLRRLSAHPLLRNDATHIHKGGGGRILQDAQGNRPQVQSDDIEIDADGTWFYFAVPAGPLKKIRVADLLDDRKSDIDLAALVQVAAEIPSIGGTCIDTLGNIYLSDGENARIVILSPDGRRTTLVQDPRLISPDALFIDRKRTLYVPCSQIEKLAMFNGGTDGTHAPFLVLSLPLPEQLGALRLGAAVEG</sequence>
<dbReference type="AlphaFoldDB" id="A0A370G212"/>
<dbReference type="RefSeq" id="WP_245949113.1">
    <property type="nucleotide sequence ID" value="NZ_BJMI01000018.1"/>
</dbReference>
<evidence type="ECO:0000313" key="2">
    <source>
        <dbReference type="EMBL" id="RDI36093.1"/>
    </source>
</evidence>
<gene>
    <name evidence="2" type="ORF">C7453_11345</name>
</gene>
<feature type="signal peptide" evidence="1">
    <location>
        <begin position="1"/>
        <end position="28"/>
    </location>
</feature>
<feature type="chain" id="PRO_5016926164" description="Major royal jelly protein" evidence="1">
    <location>
        <begin position="29"/>
        <end position="383"/>
    </location>
</feature>
<dbReference type="Proteomes" id="UP000254958">
    <property type="component" value="Unassembled WGS sequence"/>
</dbReference>
<dbReference type="InterPro" id="IPR011042">
    <property type="entry name" value="6-blade_b-propeller_TolB-like"/>
</dbReference>
<proteinExistence type="predicted"/>
<organism evidence="2 3">
    <name type="scientific">Gluconacetobacter liquefaciens</name>
    <name type="common">Acetobacter liquefaciens</name>
    <dbReference type="NCBI Taxonomy" id="89584"/>
    <lineage>
        <taxon>Bacteria</taxon>
        <taxon>Pseudomonadati</taxon>
        <taxon>Pseudomonadota</taxon>
        <taxon>Alphaproteobacteria</taxon>
        <taxon>Acetobacterales</taxon>
        <taxon>Acetobacteraceae</taxon>
        <taxon>Gluconacetobacter</taxon>
    </lineage>
</organism>